<keyword evidence="1" id="KW-0677">Repeat</keyword>
<dbReference type="EMBL" id="JH159161">
    <property type="protein sequence ID" value="EGZ08411.1"/>
    <property type="molecule type" value="Genomic_DNA"/>
</dbReference>
<dbReference type="SUPFAM" id="SSF48403">
    <property type="entry name" value="Ankyrin repeat"/>
    <property type="match status" value="1"/>
</dbReference>
<organism evidence="4 5">
    <name type="scientific">Phytophthora sojae (strain P6497)</name>
    <name type="common">Soybean stem and root rot agent</name>
    <name type="synonym">Phytophthora megasperma f. sp. glycines</name>
    <dbReference type="NCBI Taxonomy" id="1094619"/>
    <lineage>
        <taxon>Eukaryota</taxon>
        <taxon>Sar</taxon>
        <taxon>Stramenopiles</taxon>
        <taxon>Oomycota</taxon>
        <taxon>Peronosporomycetes</taxon>
        <taxon>Peronosporales</taxon>
        <taxon>Peronosporaceae</taxon>
        <taxon>Phytophthora</taxon>
    </lineage>
</organism>
<evidence type="ECO:0000256" key="2">
    <source>
        <dbReference type="ARBA" id="ARBA00023043"/>
    </source>
</evidence>
<feature type="repeat" description="ANK" evidence="3">
    <location>
        <begin position="57"/>
        <end position="82"/>
    </location>
</feature>
<keyword evidence="5" id="KW-1185">Reference proteome</keyword>
<protein>
    <submittedName>
        <fullName evidence="4">Uncharacterized protein</fullName>
    </submittedName>
</protein>
<dbReference type="InParanoid" id="G5A935"/>
<keyword evidence="2 3" id="KW-0040">ANK repeat</keyword>
<feature type="non-terminal residue" evidence="4">
    <location>
        <position position="1"/>
    </location>
</feature>
<evidence type="ECO:0000313" key="5">
    <source>
        <dbReference type="Proteomes" id="UP000002640"/>
    </source>
</evidence>
<dbReference type="Gene3D" id="1.25.40.20">
    <property type="entry name" value="Ankyrin repeat-containing domain"/>
    <property type="match status" value="1"/>
</dbReference>
<gene>
    <name evidence="4" type="ORF">PHYSODRAFT_434613</name>
</gene>
<dbReference type="SMR" id="G5A935"/>
<dbReference type="Proteomes" id="UP000002640">
    <property type="component" value="Unassembled WGS sequence"/>
</dbReference>
<dbReference type="InterPro" id="IPR036770">
    <property type="entry name" value="Ankyrin_rpt-contain_sf"/>
</dbReference>
<evidence type="ECO:0000256" key="3">
    <source>
        <dbReference type="PROSITE-ProRule" id="PRU00023"/>
    </source>
</evidence>
<dbReference type="Pfam" id="PF12796">
    <property type="entry name" value="Ank_2"/>
    <property type="match status" value="1"/>
</dbReference>
<feature type="repeat" description="ANK" evidence="3">
    <location>
        <begin position="24"/>
        <end position="56"/>
    </location>
</feature>
<dbReference type="AlphaFoldDB" id="G5A935"/>
<accession>G5A935</accession>
<evidence type="ECO:0000313" key="4">
    <source>
        <dbReference type="EMBL" id="EGZ08411.1"/>
    </source>
</evidence>
<dbReference type="RefSeq" id="XP_009536583.1">
    <property type="nucleotide sequence ID" value="XM_009538288.1"/>
</dbReference>
<dbReference type="GeneID" id="20652437"/>
<proteinExistence type="predicted"/>
<dbReference type="PROSITE" id="PS50088">
    <property type="entry name" value="ANK_REPEAT"/>
    <property type="match status" value="2"/>
</dbReference>
<dbReference type="InterPro" id="IPR002110">
    <property type="entry name" value="Ankyrin_rpt"/>
</dbReference>
<sequence length="82" mass="8354">ARGDSDATLRLLAGNAAVNTLDECGDAPLVAAARGGRTAVVGTLLLRGAAVDVANCNGWTALMQASWKGYIDLIELLLRSGA</sequence>
<feature type="non-terminal residue" evidence="4">
    <location>
        <position position="82"/>
    </location>
</feature>
<name>G5A935_PHYSP</name>
<dbReference type="PROSITE" id="PS50297">
    <property type="entry name" value="ANK_REP_REGION"/>
    <property type="match status" value="1"/>
</dbReference>
<dbReference type="KEGG" id="psoj:PHYSODRAFT_434613"/>
<reference evidence="4 5" key="1">
    <citation type="journal article" date="2006" name="Science">
        <title>Phytophthora genome sequences uncover evolutionary origins and mechanisms of pathogenesis.</title>
        <authorList>
            <person name="Tyler B.M."/>
            <person name="Tripathy S."/>
            <person name="Zhang X."/>
            <person name="Dehal P."/>
            <person name="Jiang R.H."/>
            <person name="Aerts A."/>
            <person name="Arredondo F.D."/>
            <person name="Baxter L."/>
            <person name="Bensasson D."/>
            <person name="Beynon J.L."/>
            <person name="Chapman J."/>
            <person name="Damasceno C.M."/>
            <person name="Dorrance A.E."/>
            <person name="Dou D."/>
            <person name="Dickerman A.W."/>
            <person name="Dubchak I.L."/>
            <person name="Garbelotto M."/>
            <person name="Gijzen M."/>
            <person name="Gordon S.G."/>
            <person name="Govers F."/>
            <person name="Grunwald N.J."/>
            <person name="Huang W."/>
            <person name="Ivors K.L."/>
            <person name="Jones R.W."/>
            <person name="Kamoun S."/>
            <person name="Krampis K."/>
            <person name="Lamour K.H."/>
            <person name="Lee M.K."/>
            <person name="McDonald W.H."/>
            <person name="Medina M."/>
            <person name="Meijer H.J."/>
            <person name="Nordberg E.K."/>
            <person name="Maclean D.J."/>
            <person name="Ospina-Giraldo M.D."/>
            <person name="Morris P.F."/>
            <person name="Phuntumart V."/>
            <person name="Putnam N.H."/>
            <person name="Rash S."/>
            <person name="Rose J.K."/>
            <person name="Sakihama Y."/>
            <person name="Salamov A.A."/>
            <person name="Savidor A."/>
            <person name="Scheuring C.F."/>
            <person name="Smith B.M."/>
            <person name="Sobral B.W."/>
            <person name="Terry A."/>
            <person name="Torto-Alalibo T.A."/>
            <person name="Win J."/>
            <person name="Xu Z."/>
            <person name="Zhang H."/>
            <person name="Grigoriev I.V."/>
            <person name="Rokhsar D.S."/>
            <person name="Boore J.L."/>
        </authorList>
    </citation>
    <scope>NUCLEOTIDE SEQUENCE [LARGE SCALE GENOMIC DNA]</scope>
    <source>
        <strain evidence="4 5">P6497</strain>
    </source>
</reference>
<evidence type="ECO:0000256" key="1">
    <source>
        <dbReference type="ARBA" id="ARBA00022737"/>
    </source>
</evidence>
<dbReference type="PANTHER" id="PTHR24171">
    <property type="entry name" value="ANKYRIN REPEAT DOMAIN-CONTAINING PROTEIN 39-RELATED"/>
    <property type="match status" value="1"/>
</dbReference>